<name>C6M9I9_NEISI</name>
<dbReference type="Proteomes" id="UP000005365">
    <property type="component" value="Unassembled WGS sequence"/>
</dbReference>
<keyword evidence="2" id="KW-1185">Reference proteome</keyword>
<reference evidence="1" key="1">
    <citation type="submission" date="2009-07" db="EMBL/GenBank/DDBJ databases">
        <authorList>
            <person name="Weinstock G."/>
            <person name="Sodergren E."/>
            <person name="Clifton S."/>
            <person name="Fulton L."/>
            <person name="Fulton B."/>
            <person name="Courtney L."/>
            <person name="Fronick C."/>
            <person name="Harrison M."/>
            <person name="Strong C."/>
            <person name="Farmer C."/>
            <person name="Delahaunty K."/>
            <person name="Markovic C."/>
            <person name="Hall O."/>
            <person name="Minx P."/>
            <person name="Tomlinson C."/>
            <person name="Mitreva M."/>
            <person name="Nelson J."/>
            <person name="Hou S."/>
            <person name="Wollam A."/>
            <person name="Pepin K.H."/>
            <person name="Johnson M."/>
            <person name="Bhonagiri V."/>
            <person name="Nash W.E."/>
            <person name="Warren W."/>
            <person name="Chinwalla A."/>
            <person name="Mardis E.R."/>
            <person name="Wilson R.K."/>
        </authorList>
    </citation>
    <scope>NUCLEOTIDE SEQUENCE [LARGE SCALE GENOMIC DNA]</scope>
    <source>
        <strain evidence="1">ATCC 29256</strain>
    </source>
</reference>
<sequence length="163" mass="19060">MKEIMNLSSTYNFSLNQYNFYFEINWEFNFLYLEKLNQCGQVYIDSGFYINLGNGLSLYIAGEEDYGNLLDFIELISDNNQNELKFKSLTAKISKKDNILNMKFKKNNILNMEILGGKEININFSHELYAELNSLVSKIQDDYKKFSSNLDVIKKIWFGTDAD</sequence>
<proteinExistence type="predicted"/>
<organism evidence="1 2">
    <name type="scientific">Neisseria sicca ATCC 29256</name>
    <dbReference type="NCBI Taxonomy" id="547045"/>
    <lineage>
        <taxon>Bacteria</taxon>
        <taxon>Pseudomonadati</taxon>
        <taxon>Pseudomonadota</taxon>
        <taxon>Betaproteobacteria</taxon>
        <taxon>Neisseriales</taxon>
        <taxon>Neisseriaceae</taxon>
        <taxon>Neisseria</taxon>
    </lineage>
</organism>
<gene>
    <name evidence="1" type="ORF">NEISICOT_03208</name>
</gene>
<evidence type="ECO:0000313" key="1">
    <source>
        <dbReference type="EMBL" id="EET43063.1"/>
    </source>
</evidence>
<comment type="caution">
    <text evidence="1">The sequence shown here is derived from an EMBL/GenBank/DDBJ whole genome shotgun (WGS) entry which is preliminary data.</text>
</comment>
<dbReference type="AlphaFoldDB" id="C6M9I9"/>
<dbReference type="EMBL" id="ACKO02000028">
    <property type="protein sequence ID" value="EET43063.1"/>
    <property type="molecule type" value="Genomic_DNA"/>
</dbReference>
<accession>C6M9I9</accession>
<evidence type="ECO:0000313" key="2">
    <source>
        <dbReference type="Proteomes" id="UP000005365"/>
    </source>
</evidence>
<protein>
    <submittedName>
        <fullName evidence="1">Uncharacterized protein</fullName>
    </submittedName>
</protein>